<gene>
    <name evidence="1" type="ORF">H4219_003729</name>
</gene>
<comment type="caution">
    <text evidence="1">The sequence shown here is derived from an EMBL/GenBank/DDBJ whole genome shotgun (WGS) entry which is preliminary data.</text>
</comment>
<protein>
    <submittedName>
        <fullName evidence="1">Uncharacterized protein</fullName>
    </submittedName>
</protein>
<dbReference type="AlphaFoldDB" id="A0A9W7ZU96"/>
<sequence length="120" mass="12991">MSTDVLKSKKFKTDVGLNEYNGVPGKQGMYNITKTGAEIVSIAKSFIEHIKQFGEGYLVNINGSGFDNNFSSADGEGNSSNYYDEALKSNETFVMDFYVGTKKDSSNIIGMITGTAESGQ</sequence>
<name>A0A9W7ZU96_9FUNG</name>
<reference evidence="1" key="1">
    <citation type="submission" date="2022-07" db="EMBL/GenBank/DDBJ databases">
        <title>Phylogenomic reconstructions and comparative analyses of Kickxellomycotina fungi.</title>
        <authorList>
            <person name="Reynolds N.K."/>
            <person name="Stajich J.E."/>
            <person name="Barry K."/>
            <person name="Grigoriev I.V."/>
            <person name="Crous P."/>
            <person name="Smith M.E."/>
        </authorList>
    </citation>
    <scope>NUCLEOTIDE SEQUENCE</scope>
    <source>
        <strain evidence="1">NBRC 100468</strain>
    </source>
</reference>
<evidence type="ECO:0000313" key="2">
    <source>
        <dbReference type="Proteomes" id="UP001150538"/>
    </source>
</evidence>
<organism evidence="1 2">
    <name type="scientific">Mycoemilia scoparia</name>
    <dbReference type="NCBI Taxonomy" id="417184"/>
    <lineage>
        <taxon>Eukaryota</taxon>
        <taxon>Fungi</taxon>
        <taxon>Fungi incertae sedis</taxon>
        <taxon>Zoopagomycota</taxon>
        <taxon>Kickxellomycotina</taxon>
        <taxon>Kickxellomycetes</taxon>
        <taxon>Kickxellales</taxon>
        <taxon>Kickxellaceae</taxon>
        <taxon>Mycoemilia</taxon>
    </lineage>
</organism>
<keyword evidence="2" id="KW-1185">Reference proteome</keyword>
<accession>A0A9W7ZU96</accession>
<dbReference type="Proteomes" id="UP001150538">
    <property type="component" value="Unassembled WGS sequence"/>
</dbReference>
<evidence type="ECO:0000313" key="1">
    <source>
        <dbReference type="EMBL" id="KAJ1916561.1"/>
    </source>
</evidence>
<proteinExistence type="predicted"/>
<dbReference type="EMBL" id="JANBPU010000099">
    <property type="protein sequence ID" value="KAJ1916561.1"/>
    <property type="molecule type" value="Genomic_DNA"/>
</dbReference>